<name>A0A061GTB3_THECC</name>
<dbReference type="EMBL" id="CM001887">
    <property type="protein sequence ID" value="EOY32412.1"/>
    <property type="molecule type" value="Genomic_DNA"/>
</dbReference>
<dbReference type="HOGENOM" id="CLU_1126174_0_0_1"/>
<reference evidence="2 3" key="1">
    <citation type="journal article" date="2013" name="Genome Biol.">
        <title>The genome sequence of the most widely cultivated cacao type and its use to identify candidate genes regulating pod color.</title>
        <authorList>
            <person name="Motamayor J.C."/>
            <person name="Mockaitis K."/>
            <person name="Schmutz J."/>
            <person name="Haiminen N."/>
            <person name="Iii D.L."/>
            <person name="Cornejo O."/>
            <person name="Findley S.D."/>
            <person name="Zheng P."/>
            <person name="Utro F."/>
            <person name="Royaert S."/>
            <person name="Saski C."/>
            <person name="Jenkins J."/>
            <person name="Podicheti R."/>
            <person name="Zhao M."/>
            <person name="Scheffler B.E."/>
            <person name="Stack J.C."/>
            <person name="Feltus F.A."/>
            <person name="Mustiga G.M."/>
            <person name="Amores F."/>
            <person name="Phillips W."/>
            <person name="Marelli J.P."/>
            <person name="May G.D."/>
            <person name="Shapiro H."/>
            <person name="Ma J."/>
            <person name="Bustamante C.D."/>
            <person name="Schnell R.J."/>
            <person name="Main D."/>
            <person name="Gilbert D."/>
            <person name="Parida L."/>
            <person name="Kuhn D.N."/>
        </authorList>
    </citation>
    <scope>NUCLEOTIDE SEQUENCE [LARGE SCALE GENOMIC DNA]</scope>
    <source>
        <strain evidence="3">cv. Matina 1-6</strain>
    </source>
</reference>
<evidence type="ECO:0000256" key="1">
    <source>
        <dbReference type="SAM" id="Coils"/>
    </source>
</evidence>
<keyword evidence="1" id="KW-0175">Coiled coil</keyword>
<dbReference type="Gene3D" id="2.40.70.10">
    <property type="entry name" value="Acid Proteases"/>
    <property type="match status" value="1"/>
</dbReference>
<protein>
    <submittedName>
        <fullName evidence="2">Uncharacterized protein</fullName>
    </submittedName>
</protein>
<dbReference type="InterPro" id="IPR021109">
    <property type="entry name" value="Peptidase_aspartic_dom_sf"/>
</dbReference>
<dbReference type="InParanoid" id="A0A061GTB3"/>
<keyword evidence="3" id="KW-1185">Reference proteome</keyword>
<organism evidence="2 3">
    <name type="scientific">Theobroma cacao</name>
    <name type="common">Cacao</name>
    <name type="synonym">Cocoa</name>
    <dbReference type="NCBI Taxonomy" id="3641"/>
    <lineage>
        <taxon>Eukaryota</taxon>
        <taxon>Viridiplantae</taxon>
        <taxon>Streptophyta</taxon>
        <taxon>Embryophyta</taxon>
        <taxon>Tracheophyta</taxon>
        <taxon>Spermatophyta</taxon>
        <taxon>Magnoliopsida</taxon>
        <taxon>eudicotyledons</taxon>
        <taxon>Gunneridae</taxon>
        <taxon>Pentapetalae</taxon>
        <taxon>rosids</taxon>
        <taxon>malvids</taxon>
        <taxon>Malvales</taxon>
        <taxon>Malvaceae</taxon>
        <taxon>Byttnerioideae</taxon>
        <taxon>Theobroma</taxon>
    </lineage>
</organism>
<dbReference type="AlphaFoldDB" id="A0A061GTB3"/>
<accession>A0A061GTB3</accession>
<evidence type="ECO:0000313" key="2">
    <source>
        <dbReference type="EMBL" id="EOY32412.1"/>
    </source>
</evidence>
<sequence>MADIRNGMGIESVACTLDLREARSGRMKRKSLLRDHLSVIETKLTTQEECVLQVALNEARKALTQHDARHEVEAKQLRHEISELRQEREACKALIRAQLYLKYGEDEACTKLRHLTQCVRVREYVKEFIELMLQINDLREQEALFCFLNGPKVEKDIGKGKAKAQATTKHMSRSSTIDEEQLKGKTLRLGTMILIALKQHKLNHTEGLMFTNITMVGKRLNALVDTGASNLFASVDIAKMLGLDTKA</sequence>
<dbReference type="Proteomes" id="UP000026915">
    <property type="component" value="Chromosome 9"/>
</dbReference>
<gene>
    <name evidence="2" type="ORF">TCM_040319</name>
</gene>
<proteinExistence type="predicted"/>
<dbReference type="Gramene" id="EOY32412">
    <property type="protein sequence ID" value="EOY32412"/>
    <property type="gene ID" value="TCM_040319"/>
</dbReference>
<feature type="coiled-coil region" evidence="1">
    <location>
        <begin position="67"/>
        <end position="94"/>
    </location>
</feature>
<evidence type="ECO:0000313" key="3">
    <source>
        <dbReference type="Proteomes" id="UP000026915"/>
    </source>
</evidence>